<proteinExistence type="predicted"/>
<dbReference type="InterPro" id="IPR052787">
    <property type="entry name" value="MAVS"/>
</dbReference>
<dbReference type="Pfam" id="PF12012">
    <property type="entry name" value="DUF3504"/>
    <property type="match status" value="1"/>
</dbReference>
<dbReference type="Gene3D" id="1.10.443.10">
    <property type="entry name" value="Intergrase catalytic core"/>
    <property type="match status" value="1"/>
</dbReference>
<feature type="compositionally biased region" description="Low complexity" evidence="5">
    <location>
        <begin position="354"/>
        <end position="371"/>
    </location>
</feature>
<evidence type="ECO:0000259" key="6">
    <source>
        <dbReference type="PROSITE" id="PS51898"/>
    </source>
</evidence>
<keyword evidence="1" id="KW-1017">Isopeptide bond</keyword>
<gene>
    <name evidence="7" type="ORF">Zmor_024420</name>
</gene>
<evidence type="ECO:0000313" key="8">
    <source>
        <dbReference type="Proteomes" id="UP001168821"/>
    </source>
</evidence>
<accession>A0AA38M887</accession>
<evidence type="ECO:0000256" key="5">
    <source>
        <dbReference type="SAM" id="MobiDB-lite"/>
    </source>
</evidence>
<evidence type="ECO:0000256" key="1">
    <source>
        <dbReference type="ARBA" id="ARBA00022499"/>
    </source>
</evidence>
<keyword evidence="2" id="KW-0597">Phosphoprotein</keyword>
<dbReference type="InterPro" id="IPR021893">
    <property type="entry name" value="ZMYM2-like_C"/>
</dbReference>
<dbReference type="Proteomes" id="UP001168821">
    <property type="component" value="Unassembled WGS sequence"/>
</dbReference>
<reference evidence="7" key="1">
    <citation type="journal article" date="2023" name="G3 (Bethesda)">
        <title>Whole genome assemblies of Zophobas morio and Tenebrio molitor.</title>
        <authorList>
            <person name="Kaur S."/>
            <person name="Stinson S.A."/>
            <person name="diCenzo G.C."/>
        </authorList>
    </citation>
    <scope>NUCLEOTIDE SEQUENCE</scope>
    <source>
        <strain evidence="7">QUZm001</strain>
    </source>
</reference>
<evidence type="ECO:0000313" key="7">
    <source>
        <dbReference type="EMBL" id="KAJ3646854.1"/>
    </source>
</evidence>
<protein>
    <recommendedName>
        <fullName evidence="6">Tyr recombinase domain-containing protein</fullName>
    </recommendedName>
</protein>
<name>A0AA38M887_9CUCU</name>
<dbReference type="AlphaFoldDB" id="A0AA38M887"/>
<keyword evidence="3" id="KW-0832">Ubl conjugation</keyword>
<feature type="domain" description="Tyr recombinase" evidence="6">
    <location>
        <begin position="133"/>
        <end position="349"/>
    </location>
</feature>
<feature type="region of interest" description="Disordered" evidence="5">
    <location>
        <begin position="354"/>
        <end position="373"/>
    </location>
</feature>
<dbReference type="GO" id="GO:0015074">
    <property type="term" value="P:DNA integration"/>
    <property type="evidence" value="ECO:0007669"/>
    <property type="project" value="InterPro"/>
</dbReference>
<dbReference type="PROSITE" id="PS51898">
    <property type="entry name" value="TYR_RECOMBINASE"/>
    <property type="match status" value="1"/>
</dbReference>
<evidence type="ECO:0000256" key="2">
    <source>
        <dbReference type="ARBA" id="ARBA00022553"/>
    </source>
</evidence>
<dbReference type="GO" id="GO:0006310">
    <property type="term" value="P:DNA recombination"/>
    <property type="evidence" value="ECO:0007669"/>
    <property type="project" value="UniProtKB-KW"/>
</dbReference>
<dbReference type="PANTHER" id="PTHR21446:SF12">
    <property type="entry name" value="POTASSIUM CHANNEL TETRAMERIZATION DOMAIN CONTAINING 1"/>
    <property type="match status" value="1"/>
</dbReference>
<keyword evidence="8" id="KW-1185">Reference proteome</keyword>
<dbReference type="InterPro" id="IPR002104">
    <property type="entry name" value="Integrase_catalytic"/>
</dbReference>
<sequence length="391" mass="45049">MNRFGKNSSADIDEAIDNLKPLNTTKTENYIWKQFQEFCKQRNYELTAWTSNDELGNILKDWAFNMKRKDGSDYKEGVVKTIWNVSAKLLQEQYFKNHNRKIDPFKDLAFEGARKARSTKRKQLQLILEKRKASSAALTRDEILKIIQNFDENTPDDLQKKFYQIAAVELAWRGNEAASCVVNFFKKELNNYGLPTGRLEYNTIFGKTAQGGDKNLVDTKWLTPNEENEDLCPVRLYEKMMFKRTPNIKTNRLFLTPNNNWKATNVWYKNCPVGVNQISKWTRLGAENVGIDTKKARITNHSNRSSAVSALANAGANLQEIIKVTGHSTPNSLKPYLKLNEQHHTKIINQIRNNQNVSSSSVPSTSSLQQQEPLNTNNIYYNNCIFHFHNN</sequence>
<keyword evidence="4" id="KW-0233">DNA recombination</keyword>
<evidence type="ECO:0000256" key="3">
    <source>
        <dbReference type="ARBA" id="ARBA00022843"/>
    </source>
</evidence>
<dbReference type="PANTHER" id="PTHR21446">
    <property type="entry name" value="DUF3504 DOMAIN-CONTAINING PROTEIN"/>
    <property type="match status" value="1"/>
</dbReference>
<dbReference type="InterPro" id="IPR011010">
    <property type="entry name" value="DNA_brk_join_enz"/>
</dbReference>
<dbReference type="EMBL" id="JALNTZ010000007">
    <property type="protein sequence ID" value="KAJ3646854.1"/>
    <property type="molecule type" value="Genomic_DNA"/>
</dbReference>
<comment type="caution">
    <text evidence="7">The sequence shown here is derived from an EMBL/GenBank/DDBJ whole genome shotgun (WGS) entry which is preliminary data.</text>
</comment>
<dbReference type="InterPro" id="IPR013762">
    <property type="entry name" value="Integrase-like_cat_sf"/>
</dbReference>
<dbReference type="GO" id="GO:0003677">
    <property type="term" value="F:DNA binding"/>
    <property type="evidence" value="ECO:0007669"/>
    <property type="project" value="InterPro"/>
</dbReference>
<organism evidence="7 8">
    <name type="scientific">Zophobas morio</name>
    <dbReference type="NCBI Taxonomy" id="2755281"/>
    <lineage>
        <taxon>Eukaryota</taxon>
        <taxon>Metazoa</taxon>
        <taxon>Ecdysozoa</taxon>
        <taxon>Arthropoda</taxon>
        <taxon>Hexapoda</taxon>
        <taxon>Insecta</taxon>
        <taxon>Pterygota</taxon>
        <taxon>Neoptera</taxon>
        <taxon>Endopterygota</taxon>
        <taxon>Coleoptera</taxon>
        <taxon>Polyphaga</taxon>
        <taxon>Cucujiformia</taxon>
        <taxon>Tenebrionidae</taxon>
        <taxon>Zophobas</taxon>
    </lineage>
</organism>
<dbReference type="SUPFAM" id="SSF56349">
    <property type="entry name" value="DNA breaking-rejoining enzymes"/>
    <property type="match status" value="1"/>
</dbReference>
<evidence type="ECO:0000256" key="4">
    <source>
        <dbReference type="ARBA" id="ARBA00023172"/>
    </source>
</evidence>